<protein>
    <recommendedName>
        <fullName evidence="7">THAP-type domain-containing protein</fullName>
    </recommendedName>
</protein>
<evidence type="ECO:0000256" key="4">
    <source>
        <dbReference type="ARBA" id="ARBA00023125"/>
    </source>
</evidence>
<feature type="compositionally biased region" description="Basic and acidic residues" evidence="6">
    <location>
        <begin position="159"/>
        <end position="169"/>
    </location>
</feature>
<dbReference type="InterPro" id="IPR052224">
    <property type="entry name" value="THAP_domain_protein"/>
</dbReference>
<evidence type="ECO:0000313" key="9">
    <source>
        <dbReference type="Proteomes" id="UP001162483"/>
    </source>
</evidence>
<evidence type="ECO:0000256" key="3">
    <source>
        <dbReference type="ARBA" id="ARBA00022833"/>
    </source>
</evidence>
<feature type="region of interest" description="Disordered" evidence="6">
    <location>
        <begin position="81"/>
        <end position="123"/>
    </location>
</feature>
<dbReference type="EMBL" id="CATNWA010016987">
    <property type="protein sequence ID" value="CAI9596908.1"/>
    <property type="molecule type" value="Genomic_DNA"/>
</dbReference>
<feature type="compositionally biased region" description="Acidic residues" evidence="6">
    <location>
        <begin position="109"/>
        <end position="120"/>
    </location>
</feature>
<dbReference type="InterPro" id="IPR021896">
    <property type="entry name" value="THAP9-like_HTH"/>
</dbReference>
<sequence length="530" mass="59099">MTVCAMFGCKNRMHKGCGKHFFRFPMKDPERLLRWIEAVQRDDWKPSVHSKVCSDHFTENDYMIRPGAACPYLRTDAVPKPLFTQRKKKTKKRKCTKNSASGAPVSNEMEGEMQVEEDQSESQMIDHPVEDLVMQDAAAPSEETQEPPKQDQTPATEPQSKEKEAEKPDMASGAAEMDSTQEKGAEVQTHGGEYTAETQSQEQIETCGPAMAEEAEKQILETRGKQPPRHDRMAEIDDNITTQNERQVALILAELEDTHCEMRAAEARAAREAASNHNQCSDENMSINEAASSNSQSSSDNPADYIPFDHAYTTLTMSNKENDIPASSPAPVLAPALASASAPTPVPNPIVNPKIVKLRKKIKTLQKQVLRQGVKIKGLKQTLVELRRNNLSEKDPERVISEHCSGLALALFTTQLKNHRKYSAMQYCNLLKDFALSLYQTSPKAYKFCRLFLSLPHPVSLRHWKTSLETNQGALQEVIMQAEAEQGEDPQGEVSQEDILAGALKAVALQSETGREEELQNEALPETQTQ</sequence>
<dbReference type="SMART" id="SM00980">
    <property type="entry name" value="THAP"/>
    <property type="match status" value="1"/>
</dbReference>
<keyword evidence="9" id="KW-1185">Reference proteome</keyword>
<dbReference type="InterPro" id="IPR038441">
    <property type="entry name" value="THAP_Znf_sf"/>
</dbReference>
<dbReference type="InterPro" id="IPR006612">
    <property type="entry name" value="THAP_Znf"/>
</dbReference>
<proteinExistence type="predicted"/>
<keyword evidence="1" id="KW-0479">Metal-binding</keyword>
<comment type="caution">
    <text evidence="8">The sequence shown here is derived from an EMBL/GenBank/DDBJ whole genome shotgun (WGS) entry which is preliminary data.</text>
</comment>
<dbReference type="Gene3D" id="6.20.210.20">
    <property type="entry name" value="THAP domain"/>
    <property type="match status" value="1"/>
</dbReference>
<feature type="region of interest" description="Disordered" evidence="6">
    <location>
        <begin position="511"/>
        <end position="530"/>
    </location>
</feature>
<evidence type="ECO:0000256" key="2">
    <source>
        <dbReference type="ARBA" id="ARBA00022771"/>
    </source>
</evidence>
<dbReference type="Pfam" id="PF12017">
    <property type="entry name" value="Tnp_P_element"/>
    <property type="match status" value="1"/>
</dbReference>
<reference evidence="8" key="1">
    <citation type="submission" date="2023-05" db="EMBL/GenBank/DDBJ databases">
        <authorList>
            <person name="Stuckert A."/>
        </authorList>
    </citation>
    <scope>NUCLEOTIDE SEQUENCE</scope>
</reference>
<keyword evidence="2 5" id="KW-0863">Zinc-finger</keyword>
<keyword evidence="4 5" id="KW-0238">DNA-binding</keyword>
<evidence type="ECO:0000256" key="1">
    <source>
        <dbReference type="ARBA" id="ARBA00022723"/>
    </source>
</evidence>
<dbReference type="Proteomes" id="UP001162483">
    <property type="component" value="Unassembled WGS sequence"/>
</dbReference>
<dbReference type="Pfam" id="PF05485">
    <property type="entry name" value="THAP"/>
    <property type="match status" value="1"/>
</dbReference>
<feature type="compositionally biased region" description="Basic residues" evidence="6">
    <location>
        <begin position="85"/>
        <end position="96"/>
    </location>
</feature>
<dbReference type="PROSITE" id="PS50950">
    <property type="entry name" value="ZF_THAP"/>
    <property type="match status" value="1"/>
</dbReference>
<organism evidence="8 9">
    <name type="scientific">Staurois parvus</name>
    <dbReference type="NCBI Taxonomy" id="386267"/>
    <lineage>
        <taxon>Eukaryota</taxon>
        <taxon>Metazoa</taxon>
        <taxon>Chordata</taxon>
        <taxon>Craniata</taxon>
        <taxon>Vertebrata</taxon>
        <taxon>Euteleostomi</taxon>
        <taxon>Amphibia</taxon>
        <taxon>Batrachia</taxon>
        <taxon>Anura</taxon>
        <taxon>Neobatrachia</taxon>
        <taxon>Ranoidea</taxon>
        <taxon>Ranidae</taxon>
        <taxon>Staurois</taxon>
    </lineage>
</organism>
<name>A0ABN9FIR2_9NEOB</name>
<dbReference type="SMART" id="SM00692">
    <property type="entry name" value="DM3"/>
    <property type="match status" value="1"/>
</dbReference>
<evidence type="ECO:0000256" key="5">
    <source>
        <dbReference type="PROSITE-ProRule" id="PRU00309"/>
    </source>
</evidence>
<evidence type="ECO:0000256" key="6">
    <source>
        <dbReference type="SAM" id="MobiDB-lite"/>
    </source>
</evidence>
<dbReference type="SUPFAM" id="SSF57716">
    <property type="entry name" value="Glucocorticoid receptor-like (DNA-binding domain)"/>
    <property type="match status" value="1"/>
</dbReference>
<dbReference type="PANTHER" id="PTHR46927:SF2">
    <property type="entry name" value="THAP DOMAIN-CONTAINING PROTEIN 8"/>
    <property type="match status" value="1"/>
</dbReference>
<accession>A0ABN9FIR2</accession>
<evidence type="ECO:0000259" key="7">
    <source>
        <dbReference type="PROSITE" id="PS50950"/>
    </source>
</evidence>
<keyword evidence="3" id="KW-0862">Zinc</keyword>
<gene>
    <name evidence="8" type="ORF">SPARVUS_LOCUS12148825</name>
</gene>
<dbReference type="PANTHER" id="PTHR46927">
    <property type="entry name" value="AGAP005574-PA"/>
    <property type="match status" value="1"/>
</dbReference>
<evidence type="ECO:0000313" key="8">
    <source>
        <dbReference type="EMBL" id="CAI9596908.1"/>
    </source>
</evidence>
<feature type="domain" description="THAP-type" evidence="7">
    <location>
        <begin position="1"/>
        <end position="82"/>
    </location>
</feature>
<feature type="region of interest" description="Disordered" evidence="6">
    <location>
        <begin position="138"/>
        <end position="203"/>
    </location>
</feature>